<accession>A0A1B0CLK4</accession>
<organism evidence="3 4">
    <name type="scientific">Lutzomyia longipalpis</name>
    <name type="common">Sand fly</name>
    <dbReference type="NCBI Taxonomy" id="7200"/>
    <lineage>
        <taxon>Eukaryota</taxon>
        <taxon>Metazoa</taxon>
        <taxon>Ecdysozoa</taxon>
        <taxon>Arthropoda</taxon>
        <taxon>Hexapoda</taxon>
        <taxon>Insecta</taxon>
        <taxon>Pterygota</taxon>
        <taxon>Neoptera</taxon>
        <taxon>Endopterygota</taxon>
        <taxon>Diptera</taxon>
        <taxon>Nematocera</taxon>
        <taxon>Psychodoidea</taxon>
        <taxon>Psychodidae</taxon>
        <taxon>Lutzomyia</taxon>
        <taxon>Lutzomyia</taxon>
    </lineage>
</organism>
<dbReference type="EMBL" id="AJWK01017385">
    <property type="status" value="NOT_ANNOTATED_CDS"/>
    <property type="molecule type" value="Genomic_DNA"/>
</dbReference>
<dbReference type="EMBL" id="GITU01005001">
    <property type="protein sequence ID" value="MBC1173704.1"/>
    <property type="molecule type" value="Transcribed_RNA"/>
</dbReference>
<dbReference type="VEuPathDB" id="VectorBase:LLOJ005491"/>
<evidence type="ECO:0000313" key="2">
    <source>
        <dbReference type="EMBL" id="MBC1173704.1"/>
    </source>
</evidence>
<dbReference type="PANTHER" id="PTHR43861">
    <property type="entry name" value="TRANS-ACONITATE 2-METHYLTRANSFERASE-RELATED"/>
    <property type="match status" value="1"/>
</dbReference>
<feature type="domain" description="Methyltransferase type 12" evidence="1">
    <location>
        <begin position="284"/>
        <end position="385"/>
    </location>
</feature>
<dbReference type="CDD" id="cd02440">
    <property type="entry name" value="AdoMet_MTases"/>
    <property type="match status" value="2"/>
</dbReference>
<keyword evidence="2" id="KW-0808">Transferase</keyword>
<evidence type="ECO:0000313" key="4">
    <source>
        <dbReference type="Proteomes" id="UP000092461"/>
    </source>
</evidence>
<keyword evidence="4" id="KW-1185">Reference proteome</keyword>
<dbReference type="EMBL" id="AJWK01017386">
    <property type="status" value="NOT_ANNOTATED_CDS"/>
    <property type="molecule type" value="Genomic_DNA"/>
</dbReference>
<feature type="domain" description="Methyltransferase type 12" evidence="1">
    <location>
        <begin position="59"/>
        <end position="160"/>
    </location>
</feature>
<protein>
    <submittedName>
        <fullName evidence="2">Putative juvenile hormone acid methyl transferase</fullName>
    </submittedName>
</protein>
<reference evidence="2" key="2">
    <citation type="journal article" date="2020" name="BMC">
        <title>Leishmania infection induces a limited differential gene expression in the sand fly midgut.</title>
        <authorList>
            <person name="Coutinho-Abreu I.V."/>
            <person name="Serafim T.D."/>
            <person name="Meneses C."/>
            <person name="Kamhawi S."/>
            <person name="Oliveira F."/>
            <person name="Valenzuela J.G."/>
        </authorList>
    </citation>
    <scope>NUCLEOTIDE SEQUENCE</scope>
    <source>
        <strain evidence="2">Jacobina</strain>
        <tissue evidence="2">Midgut</tissue>
    </source>
</reference>
<dbReference type="SUPFAM" id="SSF53335">
    <property type="entry name" value="S-adenosyl-L-methionine-dependent methyltransferases"/>
    <property type="match status" value="2"/>
</dbReference>
<reference evidence="3" key="3">
    <citation type="submission" date="2020-05" db="UniProtKB">
        <authorList>
            <consortium name="EnsemblMetazoa"/>
        </authorList>
    </citation>
    <scope>IDENTIFICATION</scope>
    <source>
        <strain evidence="3">Jacobina</strain>
    </source>
</reference>
<sequence length="518" mass="59437">MEAETGKFMICSGLDGSIECWPETCGGSHRKCYARRANCRGKEFSGWLNWRADGKDSVLDVGSGPGNTVRESIYPLLPLNFTRLVLSDISPQMVELQRKEFSGFKRVSCEVLDIGSEISDEMKKKLGTFDLVTSFFCLQWVADQQRAMDNIYNLLKPGGDCFLAIVADTPVLDALISVCENPRWKDCFAGWQEFYGFPYTNITEAKSKGLKFMQKAGFTETRAELRYCPFKYANDEQKENFLRSIPNKFSREVSAEEEEEIFQERLQVFDQFNVGDYHGKDSVLDVGSGPGNTVRESIYPLLPLNFTRLVLSDISPQMVELQQKEFSSFKRVSCEVLDIGSEISDEMKKKLRTFDHVTSFFCLQWVADQQRAMDNIYSLLKPDGDCFLAIVADTPVLDALIPVCENPRWKDCFAGWQEFYGFPYTNIIEAKSKGLEFMQKAGFTETRAELRYCPFKYANDEQKENFLRSMPNKFSREVSAEEEEEIFQERLQIFDQFNVGDYHRMPINTVAEPLVCTH</sequence>
<dbReference type="EMBL" id="AJWK01017387">
    <property type="status" value="NOT_ANNOTATED_CDS"/>
    <property type="molecule type" value="Genomic_DNA"/>
</dbReference>
<dbReference type="InterPro" id="IPR029063">
    <property type="entry name" value="SAM-dependent_MTases_sf"/>
</dbReference>
<dbReference type="AlphaFoldDB" id="A0A1B0CLK4"/>
<reference evidence="4" key="1">
    <citation type="submission" date="2012-05" db="EMBL/GenBank/DDBJ databases">
        <title>Whole Genome Assembly of Lutzomyia longipalpis.</title>
        <authorList>
            <person name="Richards S."/>
            <person name="Qu C."/>
            <person name="Dillon R."/>
            <person name="Worley K."/>
            <person name="Scherer S."/>
            <person name="Batterton M."/>
            <person name="Taylor A."/>
            <person name="Hawes A."/>
            <person name="Hernandez B."/>
            <person name="Kovar C."/>
            <person name="Mandapat C."/>
            <person name="Pham C."/>
            <person name="Qu C."/>
            <person name="Jing C."/>
            <person name="Bess C."/>
            <person name="Bandaranaike D."/>
            <person name="Ngo D."/>
            <person name="Ongeri F."/>
            <person name="Arias F."/>
            <person name="Lara F."/>
            <person name="Weissenberger G."/>
            <person name="Kamau G."/>
            <person name="Han H."/>
            <person name="Shen H."/>
            <person name="Dinh H."/>
            <person name="Khalil I."/>
            <person name="Jones J."/>
            <person name="Shafer J."/>
            <person name="Jayaseelan J."/>
            <person name="Quiroz J."/>
            <person name="Blankenburg K."/>
            <person name="Nguyen L."/>
            <person name="Jackson L."/>
            <person name="Francisco L."/>
            <person name="Tang L.-Y."/>
            <person name="Pu L.-L."/>
            <person name="Perales L."/>
            <person name="Lorensuhewa L."/>
            <person name="Munidasa M."/>
            <person name="Coyle M."/>
            <person name="Taylor M."/>
            <person name="Puazo M."/>
            <person name="Firestine M."/>
            <person name="Scheel M."/>
            <person name="Javaid M."/>
            <person name="Wang M."/>
            <person name="Li M."/>
            <person name="Tabassum N."/>
            <person name="Saada N."/>
            <person name="Osuji N."/>
            <person name="Aqrawi P."/>
            <person name="Fu Q."/>
            <person name="Thornton R."/>
            <person name="Raj R."/>
            <person name="Goodspeed R."/>
            <person name="Mata R."/>
            <person name="Najjar R."/>
            <person name="Gubbala S."/>
            <person name="Lee S."/>
            <person name="Denson S."/>
            <person name="Patil S."/>
            <person name="Macmil S."/>
            <person name="Qi S."/>
            <person name="Matskevitch T."/>
            <person name="Palculict T."/>
            <person name="Mathew T."/>
            <person name="Vee V."/>
            <person name="Velamala V."/>
            <person name="Korchina V."/>
            <person name="Cai W."/>
            <person name="Liu W."/>
            <person name="Dai W."/>
            <person name="Zou X."/>
            <person name="Zhu Y."/>
            <person name="Zhang Y."/>
            <person name="Wu Y.-Q."/>
            <person name="Xin Y."/>
            <person name="Nazarath L."/>
            <person name="Kovar C."/>
            <person name="Han Y."/>
            <person name="Muzny D."/>
            <person name="Gibbs R."/>
        </authorList>
    </citation>
    <scope>NUCLEOTIDE SEQUENCE [LARGE SCALE GENOMIC DNA]</scope>
    <source>
        <strain evidence="4">Jacobina</strain>
    </source>
</reference>
<proteinExistence type="predicted"/>
<evidence type="ECO:0000313" key="3">
    <source>
        <dbReference type="EnsemblMetazoa" id="LLOJ005491-PA"/>
    </source>
</evidence>
<dbReference type="GO" id="GO:0016740">
    <property type="term" value="F:transferase activity"/>
    <property type="evidence" value="ECO:0007669"/>
    <property type="project" value="UniProtKB-KW"/>
</dbReference>
<dbReference type="Proteomes" id="UP000092461">
    <property type="component" value="Unassembled WGS sequence"/>
</dbReference>
<dbReference type="EnsemblMetazoa" id="LLOJ005491-RA">
    <property type="protein sequence ID" value="LLOJ005491-PA"/>
    <property type="gene ID" value="LLOJ005491"/>
</dbReference>
<dbReference type="Pfam" id="PF08242">
    <property type="entry name" value="Methyltransf_12"/>
    <property type="match status" value="2"/>
</dbReference>
<dbReference type="InterPro" id="IPR013217">
    <property type="entry name" value="Methyltransf_12"/>
</dbReference>
<dbReference type="Gene3D" id="3.40.50.150">
    <property type="entry name" value="Vaccinia Virus protein VP39"/>
    <property type="match status" value="2"/>
</dbReference>
<evidence type="ECO:0000259" key="1">
    <source>
        <dbReference type="Pfam" id="PF08242"/>
    </source>
</evidence>
<name>A0A1B0CLK4_LUTLO</name>
<dbReference type="PANTHER" id="PTHR43861:SF1">
    <property type="entry name" value="TRANS-ACONITATE 2-METHYLTRANSFERASE"/>
    <property type="match status" value="1"/>
</dbReference>
<dbReference type="VEuPathDB" id="VectorBase:LLONM1_006153"/>